<keyword evidence="2" id="KW-0456">Lyase</keyword>
<dbReference type="SUPFAM" id="SSF52096">
    <property type="entry name" value="ClpP/crotonase"/>
    <property type="match status" value="1"/>
</dbReference>
<accession>A0ABW8RP42</accession>
<dbReference type="Pfam" id="PF00378">
    <property type="entry name" value="ECH_1"/>
    <property type="match status" value="1"/>
</dbReference>
<organism evidence="3 4">
    <name type="scientific">Bacillus salipaludis</name>
    <dbReference type="NCBI Taxonomy" id="2547811"/>
    <lineage>
        <taxon>Bacteria</taxon>
        <taxon>Bacillati</taxon>
        <taxon>Bacillota</taxon>
        <taxon>Bacilli</taxon>
        <taxon>Bacillales</taxon>
        <taxon>Bacillaceae</taxon>
        <taxon>Bacillus</taxon>
    </lineage>
</organism>
<dbReference type="PANTHER" id="PTHR11941:SF54">
    <property type="entry name" value="ENOYL-COA HYDRATASE, MITOCHONDRIAL"/>
    <property type="match status" value="1"/>
</dbReference>
<sequence length="258" mass="28824">MAEGNIQLEKNGHIATIRINRPEKLNSMTVEMAAQLSGHVREVNRDKDIRAVVFTGNSERAFSSGSDIKQLDYYETPWDFRNRENEYARLIKSIRKPVIAAIKGYCLGGGLEMAVMADIRIGSYNSSYGASEVNWGWIGGGGNSQMLPRIIGPGRALEMLLTGDIIPAEEAYRLGLIDHLLPDEEVEEKAYELANKIAEKAPIAIQVIKHAVRVSMNTPLDVGMEYENELVHITFSTEDKLEGESAFKEKRRPVFKGR</sequence>
<dbReference type="Gene3D" id="3.90.226.10">
    <property type="entry name" value="2-enoyl-CoA Hydratase, Chain A, domain 1"/>
    <property type="match status" value="1"/>
</dbReference>
<evidence type="ECO:0000256" key="2">
    <source>
        <dbReference type="ARBA" id="ARBA00023239"/>
    </source>
</evidence>
<dbReference type="PANTHER" id="PTHR11941">
    <property type="entry name" value="ENOYL-COA HYDRATASE-RELATED"/>
    <property type="match status" value="1"/>
</dbReference>
<comment type="caution">
    <text evidence="3">The sequence shown here is derived from an EMBL/GenBank/DDBJ whole genome shotgun (WGS) entry which is preliminary data.</text>
</comment>
<protein>
    <submittedName>
        <fullName evidence="3">Enoyl-CoA hydratase/isomerase family protein</fullName>
    </submittedName>
</protein>
<evidence type="ECO:0000313" key="4">
    <source>
        <dbReference type="Proteomes" id="UP001623041"/>
    </source>
</evidence>
<evidence type="ECO:0000313" key="3">
    <source>
        <dbReference type="EMBL" id="MFK9094347.1"/>
    </source>
</evidence>
<gene>
    <name evidence="3" type="ORF">ACJEBI_23105</name>
</gene>
<dbReference type="InterPro" id="IPR014748">
    <property type="entry name" value="Enoyl-CoA_hydra_C"/>
</dbReference>
<dbReference type="EMBL" id="JBJHQH010000022">
    <property type="protein sequence ID" value="MFK9094347.1"/>
    <property type="molecule type" value="Genomic_DNA"/>
</dbReference>
<name>A0ABW8RP42_9BACI</name>
<dbReference type="InterPro" id="IPR029045">
    <property type="entry name" value="ClpP/crotonase-like_dom_sf"/>
</dbReference>
<dbReference type="Proteomes" id="UP001623041">
    <property type="component" value="Unassembled WGS sequence"/>
</dbReference>
<evidence type="ECO:0000256" key="1">
    <source>
        <dbReference type="ARBA" id="ARBA00005254"/>
    </source>
</evidence>
<dbReference type="RefSeq" id="WP_406582821.1">
    <property type="nucleotide sequence ID" value="NZ_JBJHQH010000022.1"/>
</dbReference>
<reference evidence="3 4" key="1">
    <citation type="submission" date="2024-11" db="EMBL/GenBank/DDBJ databases">
        <authorList>
            <person name="Lucas J.A."/>
        </authorList>
    </citation>
    <scope>NUCLEOTIDE SEQUENCE [LARGE SCALE GENOMIC DNA]</scope>
    <source>
        <strain evidence="3 4">Z 5.4</strain>
    </source>
</reference>
<dbReference type="Gene3D" id="1.10.12.10">
    <property type="entry name" value="Lyase 2-enoyl-coa Hydratase, Chain A, domain 2"/>
    <property type="match status" value="1"/>
</dbReference>
<dbReference type="InterPro" id="IPR001753">
    <property type="entry name" value="Enoyl-CoA_hydra/iso"/>
</dbReference>
<comment type="similarity">
    <text evidence="1">Belongs to the enoyl-CoA hydratase/isomerase family.</text>
</comment>
<proteinExistence type="inferred from homology"/>
<dbReference type="CDD" id="cd06558">
    <property type="entry name" value="crotonase-like"/>
    <property type="match status" value="1"/>
</dbReference>
<keyword evidence="4" id="KW-1185">Reference proteome</keyword>